<accession>A0A0F7L2R9</accession>
<name>A0A0F7L2R9_9VIRU</name>
<organism evidence="1">
    <name type="scientific">uncultured marine virus</name>
    <dbReference type="NCBI Taxonomy" id="186617"/>
    <lineage>
        <taxon>Viruses</taxon>
        <taxon>environmental samples</taxon>
    </lineage>
</organism>
<reference evidence="1" key="2">
    <citation type="submission" date="2015-03" db="EMBL/GenBank/DDBJ databases">
        <authorList>
            <person name="Chow C.-E.T."/>
            <person name="Winget D.M."/>
            <person name="White R.A.III."/>
            <person name="Hallam S.J."/>
            <person name="Suttle C.A."/>
        </authorList>
    </citation>
    <scope>NUCLEOTIDE SEQUENCE</scope>
    <source>
        <strain evidence="1">Anoxic3_4</strain>
    </source>
</reference>
<reference evidence="1" key="1">
    <citation type="journal article" date="2015" name="Front. Microbiol.">
        <title>Combining genomic sequencing methods to explore viral diversity and reveal potential virus-host interactions.</title>
        <authorList>
            <person name="Chow C.E."/>
            <person name="Winget D.M."/>
            <person name="White R.A.III."/>
            <person name="Hallam S.J."/>
            <person name="Suttle C.A."/>
        </authorList>
    </citation>
    <scope>NUCLEOTIDE SEQUENCE</scope>
    <source>
        <strain evidence="1">Anoxic3_4</strain>
    </source>
</reference>
<dbReference type="EMBL" id="KR029579">
    <property type="protein sequence ID" value="AKH46165.1"/>
    <property type="molecule type" value="Genomic_DNA"/>
</dbReference>
<protein>
    <submittedName>
        <fullName evidence="1">Uncharacterized protein</fullName>
    </submittedName>
</protein>
<evidence type="ECO:0000313" key="1">
    <source>
        <dbReference type="EMBL" id="AKH46165.1"/>
    </source>
</evidence>
<sequence>MYLILFSRSHHRLRNLARLCVLPHQLFQTRLFQHPPQQHLSDLNLLRNLRPQLPRIQP</sequence>
<proteinExistence type="predicted"/>